<gene>
    <name evidence="1" type="ORF">H4O09_02185</name>
</gene>
<accession>A0A7W3UXW6</accession>
<dbReference type="RefSeq" id="WP_182621257.1">
    <property type="nucleotide sequence ID" value="NZ_JACIUV010000001.1"/>
</dbReference>
<sequence length="173" mass="18451">MLLVGCSEPPLVSQAVFSRQVEALLGGQTVVTVPAGRLTGFAWQQLCFQRDDRLQLTFDVDGTPHRLRLSYEDFFVDEDHVADSLAGVCIPPDQRIVVRRKYPGASALVSFHALPSTTSTSASALPLAQGTGSIGTSGPVQARIRMPEAAAGVYGSPFLSNGGAGPRRRQRLS</sequence>
<evidence type="ECO:0000313" key="2">
    <source>
        <dbReference type="Proteomes" id="UP000550609"/>
    </source>
</evidence>
<dbReference type="AlphaFoldDB" id="A0A7W3UXW6"/>
<organism evidence="1 2">
    <name type="scientific">Stenotrophomonas koreensis</name>
    <dbReference type="NCBI Taxonomy" id="266128"/>
    <lineage>
        <taxon>Bacteria</taxon>
        <taxon>Pseudomonadati</taxon>
        <taxon>Pseudomonadota</taxon>
        <taxon>Gammaproteobacteria</taxon>
        <taxon>Lysobacterales</taxon>
        <taxon>Lysobacteraceae</taxon>
        <taxon>Stenotrophomonas</taxon>
    </lineage>
</organism>
<name>A0A7W3UXW6_9GAMM</name>
<dbReference type="Proteomes" id="UP000550609">
    <property type="component" value="Unassembled WGS sequence"/>
</dbReference>
<comment type="caution">
    <text evidence="1">The sequence shown here is derived from an EMBL/GenBank/DDBJ whole genome shotgun (WGS) entry which is preliminary data.</text>
</comment>
<protein>
    <submittedName>
        <fullName evidence="1">Uncharacterized protein</fullName>
    </submittedName>
</protein>
<evidence type="ECO:0000313" key="1">
    <source>
        <dbReference type="EMBL" id="MBB1115875.1"/>
    </source>
</evidence>
<reference evidence="1 2" key="1">
    <citation type="submission" date="2020-08" db="EMBL/GenBank/DDBJ databases">
        <title>Stenotrophomonas sp. W1S232.</title>
        <authorList>
            <person name="Deng Y."/>
        </authorList>
    </citation>
    <scope>NUCLEOTIDE SEQUENCE [LARGE SCALE GENOMIC DNA]</scope>
    <source>
        <strain evidence="1 2">W1S232</strain>
    </source>
</reference>
<proteinExistence type="predicted"/>
<dbReference type="EMBL" id="JACIUV010000001">
    <property type="protein sequence ID" value="MBB1115875.1"/>
    <property type="molecule type" value="Genomic_DNA"/>
</dbReference>